<dbReference type="Gene3D" id="3.90.1200.10">
    <property type="match status" value="1"/>
</dbReference>
<protein>
    <recommendedName>
        <fullName evidence="1">Aminoglycoside phosphotransferase domain-containing protein</fullName>
    </recommendedName>
</protein>
<dbReference type="Pfam" id="PF01636">
    <property type="entry name" value="APH"/>
    <property type="match status" value="1"/>
</dbReference>
<organism evidence="2 3">
    <name type="scientific">Oculimacula yallundae</name>
    <dbReference type="NCBI Taxonomy" id="86028"/>
    <lineage>
        <taxon>Eukaryota</taxon>
        <taxon>Fungi</taxon>
        <taxon>Dikarya</taxon>
        <taxon>Ascomycota</taxon>
        <taxon>Pezizomycotina</taxon>
        <taxon>Leotiomycetes</taxon>
        <taxon>Helotiales</taxon>
        <taxon>Ploettnerulaceae</taxon>
        <taxon>Oculimacula</taxon>
    </lineage>
</organism>
<dbReference type="InterPro" id="IPR011009">
    <property type="entry name" value="Kinase-like_dom_sf"/>
</dbReference>
<dbReference type="Proteomes" id="UP001595075">
    <property type="component" value="Unassembled WGS sequence"/>
</dbReference>
<sequence length="376" mass="42421">MLPPDAVAENGIPEQLLQKLSETSLACSSLSSVSDNRTGNYVYRGHLIRPIANPDQRWASSIIIKHSTDSIPKVFEELLLNLLASSPTSTSTVKTPRLYLYDRETNTQVLEDFADTNGLRAMLFSPDAHKLFPSSSLFTIGRHMGLWLRSFHDWADAPEQASLRAEMWCTDALRKQKYEFTHGSISGILEQFPSLTEDYEKTLDVIRGFYATDFKRPFTEEGDGYGLIHGDLWSGNVLLPSSGWREPSVIDQTNNIFIIDWEFAQFGHRSCDIGQLLGDLYERKLYRNLDIAMSVMKGVIVGYGAMSDEMAFRTSIYLGSHLISWYHRRPQKGPNVSSPEVTLAGLKLGRDFMVKGQERDRAFFDDSVLASLFASH</sequence>
<dbReference type="SUPFAM" id="SSF56112">
    <property type="entry name" value="Protein kinase-like (PK-like)"/>
    <property type="match status" value="1"/>
</dbReference>
<dbReference type="EMBL" id="JAZHXI010000001">
    <property type="protein sequence ID" value="KAL2075203.1"/>
    <property type="molecule type" value="Genomic_DNA"/>
</dbReference>
<evidence type="ECO:0000313" key="2">
    <source>
        <dbReference type="EMBL" id="KAL2075203.1"/>
    </source>
</evidence>
<accession>A0ABR4D0Q1</accession>
<evidence type="ECO:0000259" key="1">
    <source>
        <dbReference type="Pfam" id="PF01636"/>
    </source>
</evidence>
<comment type="caution">
    <text evidence="2">The sequence shown here is derived from an EMBL/GenBank/DDBJ whole genome shotgun (WGS) entry which is preliminary data.</text>
</comment>
<feature type="domain" description="Aminoglycoside phosphotransferase" evidence="1">
    <location>
        <begin position="120"/>
        <end position="281"/>
    </location>
</feature>
<evidence type="ECO:0000313" key="3">
    <source>
        <dbReference type="Proteomes" id="UP001595075"/>
    </source>
</evidence>
<keyword evidence="3" id="KW-1185">Reference proteome</keyword>
<proteinExistence type="predicted"/>
<dbReference type="InterPro" id="IPR002575">
    <property type="entry name" value="Aminoglycoside_PTrfase"/>
</dbReference>
<name>A0ABR4D0Q1_9HELO</name>
<reference evidence="2 3" key="1">
    <citation type="journal article" date="2024" name="Commun. Biol.">
        <title>Comparative genomic analysis of thermophilic fungi reveals convergent evolutionary adaptations and gene losses.</title>
        <authorList>
            <person name="Steindorff A.S."/>
            <person name="Aguilar-Pontes M.V."/>
            <person name="Robinson A.J."/>
            <person name="Andreopoulos B."/>
            <person name="LaButti K."/>
            <person name="Kuo A."/>
            <person name="Mondo S."/>
            <person name="Riley R."/>
            <person name="Otillar R."/>
            <person name="Haridas S."/>
            <person name="Lipzen A."/>
            <person name="Grimwood J."/>
            <person name="Schmutz J."/>
            <person name="Clum A."/>
            <person name="Reid I.D."/>
            <person name="Moisan M.C."/>
            <person name="Butler G."/>
            <person name="Nguyen T.T.M."/>
            <person name="Dewar K."/>
            <person name="Conant G."/>
            <person name="Drula E."/>
            <person name="Henrissat B."/>
            <person name="Hansel C."/>
            <person name="Singer S."/>
            <person name="Hutchinson M.I."/>
            <person name="de Vries R.P."/>
            <person name="Natvig D.O."/>
            <person name="Powell A.J."/>
            <person name="Tsang A."/>
            <person name="Grigoriev I.V."/>
        </authorList>
    </citation>
    <scope>NUCLEOTIDE SEQUENCE [LARGE SCALE GENOMIC DNA]</scope>
    <source>
        <strain evidence="2 3">CBS 494.80</strain>
    </source>
</reference>
<gene>
    <name evidence="2" type="ORF">VTL71DRAFT_145</name>
</gene>